<evidence type="ECO:0000313" key="2">
    <source>
        <dbReference type="Proteomes" id="UP000283090"/>
    </source>
</evidence>
<dbReference type="Proteomes" id="UP000283090">
    <property type="component" value="Unassembled WGS sequence"/>
</dbReference>
<dbReference type="GeneID" id="93588623"/>
<accession>A0A437A0E0</accession>
<dbReference type="VEuPathDB" id="FungiDB:DFL_006312"/>
<keyword evidence="2" id="KW-1185">Reference proteome</keyword>
<reference evidence="1 2" key="1">
    <citation type="submission" date="2019-01" db="EMBL/GenBank/DDBJ databases">
        <title>Intercellular communication is required for trap formation in the nematode-trapping fungus Duddingtonia flagrans.</title>
        <authorList>
            <person name="Youssar L."/>
            <person name="Wernet V."/>
            <person name="Hensel N."/>
            <person name="Hildebrandt H.-G."/>
            <person name="Fischer R."/>
        </authorList>
    </citation>
    <scope>NUCLEOTIDE SEQUENCE [LARGE SCALE GENOMIC DNA]</scope>
    <source>
        <strain evidence="1 2">CBS H-5679</strain>
    </source>
</reference>
<name>A0A437A0E0_ARTFL</name>
<dbReference type="RefSeq" id="XP_067490113.1">
    <property type="nucleotide sequence ID" value="XM_067635712.1"/>
</dbReference>
<sequence length="260" mass="29897">MGANEIIKAFARGTNLLLDHGMSLIQWGEQVHWYWGYPAVVCVFDFAVEDSRLSEAVSLLEKKDTGFKLVDPPFSVRAKGALGKKGYHFVHQVDQKSFPTRLHLMPESLVHLSSHQADLVRSPFDSTRELYIPKLPEHCISLIRCMEDYPEKAIDRCPARRFLHILIATAIYKEPNVGGKIYIPEEETESEEDFKVRQKKAIQEIEAWELLETEICSVKNNFQQFIRPAVSGSKLAKNFHMTFTTIFFNSFEFNPLTPFD</sequence>
<comment type="caution">
    <text evidence="1">The sequence shown here is derived from an EMBL/GenBank/DDBJ whole genome shotgun (WGS) entry which is preliminary data.</text>
</comment>
<gene>
    <name evidence="1" type="ORF">DFL_006312</name>
</gene>
<proteinExistence type="predicted"/>
<evidence type="ECO:0000313" key="1">
    <source>
        <dbReference type="EMBL" id="RVD84569.1"/>
    </source>
</evidence>
<protein>
    <submittedName>
        <fullName evidence="1">Uncharacterized protein</fullName>
    </submittedName>
</protein>
<dbReference type="OrthoDB" id="4202165at2759"/>
<dbReference type="EMBL" id="SAEB01000007">
    <property type="protein sequence ID" value="RVD84569.1"/>
    <property type="molecule type" value="Genomic_DNA"/>
</dbReference>
<organism evidence="1 2">
    <name type="scientific">Arthrobotrys flagrans</name>
    <name type="common">Nematode-trapping fungus</name>
    <name type="synonym">Trichothecium flagrans</name>
    <dbReference type="NCBI Taxonomy" id="97331"/>
    <lineage>
        <taxon>Eukaryota</taxon>
        <taxon>Fungi</taxon>
        <taxon>Dikarya</taxon>
        <taxon>Ascomycota</taxon>
        <taxon>Pezizomycotina</taxon>
        <taxon>Orbiliomycetes</taxon>
        <taxon>Orbiliales</taxon>
        <taxon>Orbiliaceae</taxon>
        <taxon>Arthrobotrys</taxon>
    </lineage>
</organism>
<dbReference type="AlphaFoldDB" id="A0A437A0E0"/>